<comment type="caution">
    <text evidence="5">The sequence shown here is derived from an EMBL/GenBank/DDBJ whole genome shotgun (WGS) entry which is preliminary data.</text>
</comment>
<reference evidence="6" key="1">
    <citation type="submission" date="2018-09" db="EMBL/GenBank/DDBJ databases">
        <authorList>
            <person name="Livingstone P.G."/>
            <person name="Whitworth D.E."/>
        </authorList>
    </citation>
    <scope>NUCLEOTIDE SEQUENCE [LARGE SCALE GENOMIC DNA]</scope>
    <source>
        <strain evidence="6">CA054A</strain>
    </source>
</reference>
<name>A0A3A8J729_9BACT</name>
<keyword evidence="1" id="KW-0378">Hydrolase</keyword>
<evidence type="ECO:0000256" key="3">
    <source>
        <dbReference type="ARBA" id="ARBA00023098"/>
    </source>
</evidence>
<sequence length="599" mass="63181">MQAKTPKSKLLLRGSAQSTRGVLFLPSSSPARGNGLRGARASGAVHASVTKPARREGEHASESGAGIIAEGSHMRSTSASCSPSPHASWRYGTGLVLALCLVAATGCGEDDVDPPPPSNFQPDTAALDVLPGVYPNTVDLTGAGSLDVAVLGDETLAAEELLAEEATLSAPEGKAKVRALAAGTARDVDGDGRLDAILSFSLPELKAAGVLTPQTAQVVFSARTRGGATVSARDSVHDVHHPVVRLPPPTGPHAVGTLEDAWTDEAREETLTPASGDKRELKVRFWYPARARPQAQPASYFLTWREGELVAGTQGLPPSFYSFFFAGAVRGVPLADGEERFPVLLLSHGYGMATAMYSGVAEELASQGYVVVAISHPRGGGPLVFPDGRVVDELVQLSPLDPALNTRVQAQWAADARFVLDRLTALDSSDPAGRFTGRLDLGRIGAFGHSFGGSTAAEVCRTDARVHAGLNMDGTFHGNLEVQVQVPFLVMNSEGAEVDFSRARFFQHLGATGYDLDLQGAGHITFSDLVLALPLIRFDSPQATASEYALGTLDGQRAFTLVNTYVRAFFDKHVSARPTPLLDGPSAEYPEVELVVHLP</sequence>
<feature type="region of interest" description="Disordered" evidence="4">
    <location>
        <begin position="23"/>
        <end position="62"/>
    </location>
</feature>
<keyword evidence="3" id="KW-0443">Lipid metabolism</keyword>
<evidence type="ECO:0000256" key="4">
    <source>
        <dbReference type="SAM" id="MobiDB-lite"/>
    </source>
</evidence>
<dbReference type="Gene3D" id="3.40.50.1820">
    <property type="entry name" value="alpha/beta hydrolase"/>
    <property type="match status" value="1"/>
</dbReference>
<dbReference type="GO" id="GO:0003847">
    <property type="term" value="F:1-alkyl-2-acetylglycerophosphocholine esterase activity"/>
    <property type="evidence" value="ECO:0007669"/>
    <property type="project" value="TreeGrafter"/>
</dbReference>
<dbReference type="Pfam" id="PF03403">
    <property type="entry name" value="PAF-AH_p_II"/>
    <property type="match status" value="2"/>
</dbReference>
<evidence type="ECO:0008006" key="7">
    <source>
        <dbReference type="Google" id="ProtNLM"/>
    </source>
</evidence>
<keyword evidence="2" id="KW-0442">Lipid degradation</keyword>
<gene>
    <name evidence="5" type="ORF">D7V88_18145</name>
</gene>
<accession>A0A3A8J729</accession>
<dbReference type="AlphaFoldDB" id="A0A3A8J729"/>
<evidence type="ECO:0000256" key="2">
    <source>
        <dbReference type="ARBA" id="ARBA00022963"/>
    </source>
</evidence>
<dbReference type="PANTHER" id="PTHR10272">
    <property type="entry name" value="PLATELET-ACTIVATING FACTOR ACETYLHYDROLASE"/>
    <property type="match status" value="1"/>
</dbReference>
<evidence type="ECO:0000313" key="5">
    <source>
        <dbReference type="EMBL" id="RKG86311.1"/>
    </source>
</evidence>
<dbReference type="EMBL" id="RAVZ01000116">
    <property type="protein sequence ID" value="RKG86311.1"/>
    <property type="molecule type" value="Genomic_DNA"/>
</dbReference>
<keyword evidence="6" id="KW-1185">Reference proteome</keyword>
<evidence type="ECO:0000256" key="1">
    <source>
        <dbReference type="ARBA" id="ARBA00022801"/>
    </source>
</evidence>
<dbReference type="SUPFAM" id="SSF53474">
    <property type="entry name" value="alpha/beta-Hydrolases"/>
    <property type="match status" value="1"/>
</dbReference>
<dbReference type="GO" id="GO:0016042">
    <property type="term" value="P:lipid catabolic process"/>
    <property type="evidence" value="ECO:0007669"/>
    <property type="project" value="UniProtKB-KW"/>
</dbReference>
<dbReference type="InterPro" id="IPR029058">
    <property type="entry name" value="AB_hydrolase_fold"/>
</dbReference>
<evidence type="ECO:0000313" key="6">
    <source>
        <dbReference type="Proteomes" id="UP000268094"/>
    </source>
</evidence>
<dbReference type="Proteomes" id="UP000268094">
    <property type="component" value="Unassembled WGS sequence"/>
</dbReference>
<organism evidence="5 6">
    <name type="scientific">Corallococcus terminator</name>
    <dbReference type="NCBI Taxonomy" id="2316733"/>
    <lineage>
        <taxon>Bacteria</taxon>
        <taxon>Pseudomonadati</taxon>
        <taxon>Myxococcota</taxon>
        <taxon>Myxococcia</taxon>
        <taxon>Myxococcales</taxon>
        <taxon>Cystobacterineae</taxon>
        <taxon>Myxococcaceae</taxon>
        <taxon>Corallococcus</taxon>
    </lineage>
</organism>
<dbReference type="PANTHER" id="PTHR10272:SF0">
    <property type="entry name" value="PLATELET-ACTIVATING FACTOR ACETYLHYDROLASE"/>
    <property type="match status" value="1"/>
</dbReference>
<proteinExistence type="predicted"/>
<protein>
    <recommendedName>
        <fullName evidence="7">Dienelactone hydrolase</fullName>
    </recommendedName>
</protein>